<evidence type="ECO:0000313" key="1">
    <source>
        <dbReference type="EMBL" id="QQP52643.1"/>
    </source>
</evidence>
<keyword evidence="2" id="KW-1185">Reference proteome</keyword>
<protein>
    <submittedName>
        <fullName evidence="1">Uncharacterized protein</fullName>
    </submittedName>
</protein>
<name>A0A7T8KAS7_CALRO</name>
<evidence type="ECO:0000313" key="2">
    <source>
        <dbReference type="Proteomes" id="UP000595437"/>
    </source>
</evidence>
<dbReference type="AlphaFoldDB" id="A0A7T8KAS7"/>
<proteinExistence type="predicted"/>
<accession>A0A7T8KAS7</accession>
<reference evidence="2" key="1">
    <citation type="submission" date="2021-01" db="EMBL/GenBank/DDBJ databases">
        <title>Caligus Genome Assembly.</title>
        <authorList>
            <person name="Gallardo-Escarate C."/>
        </authorList>
    </citation>
    <scope>NUCLEOTIDE SEQUENCE [LARGE SCALE GENOMIC DNA]</scope>
</reference>
<dbReference type="Proteomes" id="UP000595437">
    <property type="component" value="Chromosome 3"/>
</dbReference>
<dbReference type="EMBL" id="CP045892">
    <property type="protein sequence ID" value="QQP52643.1"/>
    <property type="molecule type" value="Genomic_DNA"/>
</dbReference>
<gene>
    <name evidence="1" type="ORF">FKW44_004856</name>
</gene>
<organism evidence="1 2">
    <name type="scientific">Caligus rogercresseyi</name>
    <name type="common">Sea louse</name>
    <dbReference type="NCBI Taxonomy" id="217165"/>
    <lineage>
        <taxon>Eukaryota</taxon>
        <taxon>Metazoa</taxon>
        <taxon>Ecdysozoa</taxon>
        <taxon>Arthropoda</taxon>
        <taxon>Crustacea</taxon>
        <taxon>Multicrustacea</taxon>
        <taxon>Hexanauplia</taxon>
        <taxon>Copepoda</taxon>
        <taxon>Siphonostomatoida</taxon>
        <taxon>Caligidae</taxon>
        <taxon>Caligus</taxon>
    </lineage>
</organism>
<sequence length="53" mass="5843">MSTNKFRQIIITGIEAKDTWSNVARSMIIATSTVYKAWADFGPPTKTPGRAGR</sequence>